<dbReference type="HOGENOM" id="CLU_1580198_0_0_1"/>
<keyword evidence="4 5" id="KW-0472">Membrane</keyword>
<protein>
    <recommendedName>
        <fullName evidence="8">Tetraspanin</fullName>
    </recommendedName>
</protein>
<dbReference type="CDD" id="cd03127">
    <property type="entry name" value="tetraspanin_LEL"/>
    <property type="match status" value="1"/>
</dbReference>
<reference evidence="6 7" key="1">
    <citation type="journal article" date="2007" name="Nature">
        <title>Evolution of genes and genomes on the Drosophila phylogeny.</title>
        <authorList>
            <consortium name="Drosophila 12 Genomes Consortium"/>
            <person name="Clark A.G."/>
            <person name="Eisen M.B."/>
            <person name="Smith D.R."/>
            <person name="Bergman C.M."/>
            <person name="Oliver B."/>
            <person name="Markow T.A."/>
            <person name="Kaufman T.C."/>
            <person name="Kellis M."/>
            <person name="Gelbart W."/>
            <person name="Iyer V.N."/>
            <person name="Pollard D.A."/>
            <person name="Sackton T.B."/>
            <person name="Larracuente A.M."/>
            <person name="Singh N.D."/>
            <person name="Abad J.P."/>
            <person name="Abt D.N."/>
            <person name="Adryan B."/>
            <person name="Aguade M."/>
            <person name="Akashi H."/>
            <person name="Anderson W.W."/>
            <person name="Aquadro C.F."/>
            <person name="Ardell D.H."/>
            <person name="Arguello R."/>
            <person name="Artieri C.G."/>
            <person name="Barbash D.A."/>
            <person name="Barker D."/>
            <person name="Barsanti P."/>
            <person name="Batterham P."/>
            <person name="Batzoglou S."/>
            <person name="Begun D."/>
            <person name="Bhutkar A."/>
            <person name="Blanco E."/>
            <person name="Bosak S.A."/>
            <person name="Bradley R.K."/>
            <person name="Brand A.D."/>
            <person name="Brent M.R."/>
            <person name="Brooks A.N."/>
            <person name="Brown R.H."/>
            <person name="Butlin R.K."/>
            <person name="Caggese C."/>
            <person name="Calvi B.R."/>
            <person name="Bernardo de Carvalho A."/>
            <person name="Caspi A."/>
            <person name="Castrezana S."/>
            <person name="Celniker S.E."/>
            <person name="Chang J.L."/>
            <person name="Chapple C."/>
            <person name="Chatterji S."/>
            <person name="Chinwalla A."/>
            <person name="Civetta A."/>
            <person name="Clifton S.W."/>
            <person name="Comeron J.M."/>
            <person name="Costello J.C."/>
            <person name="Coyne J.A."/>
            <person name="Daub J."/>
            <person name="David R.G."/>
            <person name="Delcher A.L."/>
            <person name="Delehaunty K."/>
            <person name="Do C.B."/>
            <person name="Ebling H."/>
            <person name="Edwards K."/>
            <person name="Eickbush T."/>
            <person name="Evans J.D."/>
            <person name="Filipski A."/>
            <person name="Findeiss S."/>
            <person name="Freyhult E."/>
            <person name="Fulton L."/>
            <person name="Fulton R."/>
            <person name="Garcia A.C."/>
            <person name="Gardiner A."/>
            <person name="Garfield D.A."/>
            <person name="Garvin B.E."/>
            <person name="Gibson G."/>
            <person name="Gilbert D."/>
            <person name="Gnerre S."/>
            <person name="Godfrey J."/>
            <person name="Good R."/>
            <person name="Gotea V."/>
            <person name="Gravely B."/>
            <person name="Greenberg A.J."/>
            <person name="Griffiths-Jones S."/>
            <person name="Gross S."/>
            <person name="Guigo R."/>
            <person name="Gustafson E.A."/>
            <person name="Haerty W."/>
            <person name="Hahn M.W."/>
            <person name="Halligan D.L."/>
            <person name="Halpern A.L."/>
            <person name="Halter G.M."/>
            <person name="Han M.V."/>
            <person name="Heger A."/>
            <person name="Hillier L."/>
            <person name="Hinrichs A.S."/>
            <person name="Holmes I."/>
            <person name="Hoskins R.A."/>
            <person name="Hubisz M.J."/>
            <person name="Hultmark D."/>
            <person name="Huntley M.A."/>
            <person name="Jaffe D.B."/>
            <person name="Jagadeeshan S."/>
            <person name="Jeck W.R."/>
            <person name="Johnson J."/>
            <person name="Jones C.D."/>
            <person name="Jordan W.C."/>
            <person name="Karpen G.H."/>
            <person name="Kataoka E."/>
            <person name="Keightley P.D."/>
            <person name="Kheradpour P."/>
            <person name="Kirkness E.F."/>
            <person name="Koerich L.B."/>
            <person name="Kristiansen K."/>
            <person name="Kudrna D."/>
            <person name="Kulathinal R.J."/>
            <person name="Kumar S."/>
            <person name="Kwok R."/>
            <person name="Lander E."/>
            <person name="Langley C.H."/>
            <person name="Lapoint R."/>
            <person name="Lazzaro B.P."/>
            <person name="Lee S.J."/>
            <person name="Levesque L."/>
            <person name="Li R."/>
            <person name="Lin C.F."/>
            <person name="Lin M.F."/>
            <person name="Lindblad-Toh K."/>
            <person name="Llopart A."/>
            <person name="Long M."/>
            <person name="Low L."/>
            <person name="Lozovsky E."/>
            <person name="Lu J."/>
            <person name="Luo M."/>
            <person name="Machado C.A."/>
            <person name="Makalowski W."/>
            <person name="Marzo M."/>
            <person name="Matsuda M."/>
            <person name="Matzkin L."/>
            <person name="McAllister B."/>
            <person name="McBride C.S."/>
            <person name="McKernan B."/>
            <person name="McKernan K."/>
            <person name="Mendez-Lago M."/>
            <person name="Minx P."/>
            <person name="Mollenhauer M.U."/>
            <person name="Montooth K."/>
            <person name="Mount S.M."/>
            <person name="Mu X."/>
            <person name="Myers E."/>
            <person name="Negre B."/>
            <person name="Newfeld S."/>
            <person name="Nielsen R."/>
            <person name="Noor M.A."/>
            <person name="O'Grady P."/>
            <person name="Pachter L."/>
            <person name="Papaceit M."/>
            <person name="Parisi M.J."/>
            <person name="Parisi M."/>
            <person name="Parts L."/>
            <person name="Pedersen J.S."/>
            <person name="Pesole G."/>
            <person name="Phillippy A.M."/>
            <person name="Ponting C.P."/>
            <person name="Pop M."/>
            <person name="Porcelli D."/>
            <person name="Powell J.R."/>
            <person name="Prohaska S."/>
            <person name="Pruitt K."/>
            <person name="Puig M."/>
            <person name="Quesneville H."/>
            <person name="Ram K.R."/>
            <person name="Rand D."/>
            <person name="Rasmussen M.D."/>
            <person name="Reed L.K."/>
            <person name="Reenan R."/>
            <person name="Reily A."/>
            <person name="Remington K.A."/>
            <person name="Rieger T.T."/>
            <person name="Ritchie M.G."/>
            <person name="Robin C."/>
            <person name="Rogers Y.H."/>
            <person name="Rohde C."/>
            <person name="Rozas J."/>
            <person name="Rubenfield M.J."/>
            <person name="Ruiz A."/>
            <person name="Russo S."/>
            <person name="Salzberg S.L."/>
            <person name="Sanchez-Gracia A."/>
            <person name="Saranga D.J."/>
            <person name="Sato H."/>
            <person name="Schaeffer S.W."/>
            <person name="Schatz M.C."/>
            <person name="Schlenke T."/>
            <person name="Schwartz R."/>
            <person name="Segarra C."/>
            <person name="Singh R.S."/>
            <person name="Sirot L."/>
            <person name="Sirota M."/>
            <person name="Sisneros N.B."/>
            <person name="Smith C.D."/>
            <person name="Smith T.F."/>
            <person name="Spieth J."/>
            <person name="Stage D.E."/>
            <person name="Stark A."/>
            <person name="Stephan W."/>
            <person name="Strausberg R.L."/>
            <person name="Strempel S."/>
            <person name="Sturgill D."/>
            <person name="Sutton G."/>
            <person name="Sutton G.G."/>
            <person name="Tao W."/>
            <person name="Teichmann S."/>
            <person name="Tobari Y.N."/>
            <person name="Tomimura Y."/>
            <person name="Tsolas J.M."/>
            <person name="Valente V.L."/>
            <person name="Venter E."/>
            <person name="Venter J.C."/>
            <person name="Vicario S."/>
            <person name="Vieira F.G."/>
            <person name="Vilella A.J."/>
            <person name="Villasante A."/>
            <person name="Walenz B."/>
            <person name="Wang J."/>
            <person name="Wasserman M."/>
            <person name="Watts T."/>
            <person name="Wilson D."/>
            <person name="Wilson R.K."/>
            <person name="Wing R.A."/>
            <person name="Wolfner M.F."/>
            <person name="Wong A."/>
            <person name="Wong G.K."/>
            <person name="Wu C.I."/>
            <person name="Wu G."/>
            <person name="Yamamoto D."/>
            <person name="Yang H.P."/>
            <person name="Yang S.P."/>
            <person name="Yorke J.A."/>
            <person name="Yoshida K."/>
            <person name="Zdobnov E."/>
            <person name="Zhang P."/>
            <person name="Zhang Y."/>
            <person name="Zimin A.V."/>
            <person name="Baldwin J."/>
            <person name="Abdouelleil A."/>
            <person name="Abdulkadir J."/>
            <person name="Abebe A."/>
            <person name="Abera B."/>
            <person name="Abreu J."/>
            <person name="Acer S.C."/>
            <person name="Aftuck L."/>
            <person name="Alexander A."/>
            <person name="An P."/>
            <person name="Anderson E."/>
            <person name="Anderson S."/>
            <person name="Arachi H."/>
            <person name="Azer M."/>
            <person name="Bachantsang P."/>
            <person name="Barry A."/>
            <person name="Bayul T."/>
            <person name="Berlin A."/>
            <person name="Bessette D."/>
            <person name="Bloom T."/>
            <person name="Blye J."/>
            <person name="Boguslavskiy L."/>
            <person name="Bonnet C."/>
            <person name="Boukhgalter B."/>
            <person name="Bourzgui I."/>
            <person name="Brown A."/>
            <person name="Cahill P."/>
            <person name="Channer S."/>
            <person name="Cheshatsang Y."/>
            <person name="Chuda L."/>
            <person name="Citroen M."/>
            <person name="Collymore A."/>
            <person name="Cooke P."/>
            <person name="Costello M."/>
            <person name="D'Aco K."/>
            <person name="Daza R."/>
            <person name="De Haan G."/>
            <person name="DeGray S."/>
            <person name="DeMaso C."/>
            <person name="Dhargay N."/>
            <person name="Dooley K."/>
            <person name="Dooley E."/>
            <person name="Doricent M."/>
            <person name="Dorje P."/>
            <person name="Dorjee K."/>
            <person name="Dupes A."/>
            <person name="Elong R."/>
            <person name="Falk J."/>
            <person name="Farina A."/>
            <person name="Faro S."/>
            <person name="Ferguson D."/>
            <person name="Fisher S."/>
            <person name="Foley C.D."/>
            <person name="Franke A."/>
            <person name="Friedrich D."/>
            <person name="Gadbois L."/>
            <person name="Gearin G."/>
            <person name="Gearin C.R."/>
            <person name="Giannoukos G."/>
            <person name="Goode T."/>
            <person name="Graham J."/>
            <person name="Grandbois E."/>
            <person name="Grewal S."/>
            <person name="Gyaltsen K."/>
            <person name="Hafez N."/>
            <person name="Hagos B."/>
            <person name="Hall J."/>
            <person name="Henson C."/>
            <person name="Hollinger A."/>
            <person name="Honan T."/>
            <person name="Huard M.D."/>
            <person name="Hughes L."/>
            <person name="Hurhula B."/>
            <person name="Husby M.E."/>
            <person name="Kamat A."/>
            <person name="Kanga B."/>
            <person name="Kashin S."/>
            <person name="Khazanovich D."/>
            <person name="Kisner P."/>
            <person name="Lance K."/>
            <person name="Lara M."/>
            <person name="Lee W."/>
            <person name="Lennon N."/>
            <person name="Letendre F."/>
            <person name="LeVine R."/>
            <person name="Lipovsky A."/>
            <person name="Liu X."/>
            <person name="Liu J."/>
            <person name="Liu S."/>
            <person name="Lokyitsang T."/>
            <person name="Lokyitsang Y."/>
            <person name="Lubonja R."/>
            <person name="Lui A."/>
            <person name="MacDonald P."/>
            <person name="Magnisalis V."/>
            <person name="Maru K."/>
            <person name="Matthews C."/>
            <person name="McCusker W."/>
            <person name="McDonough S."/>
            <person name="Mehta T."/>
            <person name="Meldrim J."/>
            <person name="Meneus L."/>
            <person name="Mihai O."/>
            <person name="Mihalev A."/>
            <person name="Mihova T."/>
            <person name="Mittelman R."/>
            <person name="Mlenga V."/>
            <person name="Montmayeur A."/>
            <person name="Mulrain L."/>
            <person name="Navidi A."/>
            <person name="Naylor J."/>
            <person name="Negash T."/>
            <person name="Nguyen T."/>
            <person name="Nguyen N."/>
            <person name="Nicol R."/>
            <person name="Norbu C."/>
            <person name="Norbu N."/>
            <person name="Novod N."/>
            <person name="O'Neill B."/>
            <person name="Osman S."/>
            <person name="Markiewicz E."/>
            <person name="Oyono O.L."/>
            <person name="Patti C."/>
            <person name="Phunkhang P."/>
            <person name="Pierre F."/>
            <person name="Priest M."/>
            <person name="Raghuraman S."/>
            <person name="Rege F."/>
            <person name="Reyes R."/>
            <person name="Rise C."/>
            <person name="Rogov P."/>
            <person name="Ross K."/>
            <person name="Ryan E."/>
            <person name="Settipalli S."/>
            <person name="Shea T."/>
            <person name="Sherpa N."/>
            <person name="Shi L."/>
            <person name="Shih D."/>
            <person name="Sparrow T."/>
            <person name="Spaulding J."/>
            <person name="Stalker J."/>
            <person name="Stange-Thomann N."/>
            <person name="Stavropoulos S."/>
            <person name="Stone C."/>
            <person name="Strader C."/>
            <person name="Tesfaye S."/>
            <person name="Thomson T."/>
            <person name="Thoulutsang Y."/>
            <person name="Thoulutsang D."/>
            <person name="Topham K."/>
            <person name="Topping I."/>
            <person name="Tsamla T."/>
            <person name="Vassiliev H."/>
            <person name="Vo A."/>
            <person name="Wangchuk T."/>
            <person name="Wangdi T."/>
            <person name="Weiand M."/>
            <person name="Wilkinson J."/>
            <person name="Wilson A."/>
            <person name="Yadav S."/>
            <person name="Young G."/>
            <person name="Yu Q."/>
            <person name="Zembek L."/>
            <person name="Zhong D."/>
            <person name="Zimmer A."/>
            <person name="Zwirko Z."/>
            <person name="Jaffe D.B."/>
            <person name="Alvarez P."/>
            <person name="Brockman W."/>
            <person name="Butler J."/>
            <person name="Chin C."/>
            <person name="Gnerre S."/>
            <person name="Grabherr M."/>
            <person name="Kleber M."/>
            <person name="Mauceli E."/>
            <person name="MacCallum I."/>
        </authorList>
    </citation>
    <scope>NUCLEOTIDE SEQUENCE [LARGE SCALE GENOMIC DNA]</scope>
    <source>
        <strain evidence="7">Tucson 15010-1051.87</strain>
    </source>
</reference>
<dbReference type="InterPro" id="IPR008952">
    <property type="entry name" value="Tetraspanin_EC2_sf"/>
</dbReference>
<sequence>MANKAGPSRRAASLDYDGLDKRNWKLIASRWVILILAISCIYANINDIMYYSGIINQYSQIPECGFVKFEIMVVVSGILMLITLTVGGALVLKQQLRQLRAYLTFLFIFSWMHLMIILVLTQRYPLVHEIHSKWIKRESINMYEIMYNCCGVFGPDDYLLLYGKLPSSCFSDSTMESKDLYYTGCLNKNDIESTIVRGEMVTSLIQQIKAPQRSLRDLWKDRIIL</sequence>
<dbReference type="Proteomes" id="UP000008792">
    <property type="component" value="Unassembled WGS sequence"/>
</dbReference>
<evidence type="ECO:0000256" key="2">
    <source>
        <dbReference type="ARBA" id="ARBA00022692"/>
    </source>
</evidence>
<evidence type="ECO:0000256" key="4">
    <source>
        <dbReference type="ARBA" id="ARBA00023136"/>
    </source>
</evidence>
<evidence type="ECO:0000313" key="6">
    <source>
        <dbReference type="EMBL" id="EDW69005.2"/>
    </source>
</evidence>
<dbReference type="GO" id="GO:0016020">
    <property type="term" value="C:membrane"/>
    <property type="evidence" value="ECO:0007669"/>
    <property type="project" value="UniProtKB-SubCell"/>
</dbReference>
<feature type="transmembrane region" description="Helical" evidence="5">
    <location>
        <begin position="71"/>
        <end position="92"/>
    </location>
</feature>
<evidence type="ECO:0000256" key="1">
    <source>
        <dbReference type="ARBA" id="ARBA00004141"/>
    </source>
</evidence>
<gene>
    <name evidence="6" type="primary">Dvir\GJ13006</name>
    <name evidence="6" type="ORF">Dvir_GJ13006</name>
</gene>
<feature type="transmembrane region" description="Helical" evidence="5">
    <location>
        <begin position="99"/>
        <end position="120"/>
    </location>
</feature>
<evidence type="ECO:0000313" key="7">
    <source>
        <dbReference type="Proteomes" id="UP000008792"/>
    </source>
</evidence>
<evidence type="ECO:0000256" key="5">
    <source>
        <dbReference type="SAM" id="Phobius"/>
    </source>
</evidence>
<name>B4LE49_DROVI</name>
<dbReference type="InterPro" id="IPR018499">
    <property type="entry name" value="Tetraspanin/Peripherin"/>
</dbReference>
<dbReference type="EMBL" id="CH940647">
    <property type="protein sequence ID" value="EDW69005.2"/>
    <property type="molecule type" value="Genomic_DNA"/>
</dbReference>
<dbReference type="AlphaFoldDB" id="B4LE49"/>
<proteinExistence type="predicted"/>
<accession>B4LE49</accession>
<dbReference type="Gene3D" id="1.10.1450.10">
    <property type="entry name" value="Tetraspanin"/>
    <property type="match status" value="1"/>
</dbReference>
<keyword evidence="2 5" id="KW-0812">Transmembrane</keyword>
<feature type="transmembrane region" description="Helical" evidence="5">
    <location>
        <begin position="31"/>
        <end position="51"/>
    </location>
</feature>
<evidence type="ECO:0008006" key="8">
    <source>
        <dbReference type="Google" id="ProtNLM"/>
    </source>
</evidence>
<evidence type="ECO:0000256" key="3">
    <source>
        <dbReference type="ARBA" id="ARBA00022989"/>
    </source>
</evidence>
<organism evidence="6 7">
    <name type="scientific">Drosophila virilis</name>
    <name type="common">Fruit fly</name>
    <dbReference type="NCBI Taxonomy" id="7244"/>
    <lineage>
        <taxon>Eukaryota</taxon>
        <taxon>Metazoa</taxon>
        <taxon>Ecdysozoa</taxon>
        <taxon>Arthropoda</taxon>
        <taxon>Hexapoda</taxon>
        <taxon>Insecta</taxon>
        <taxon>Pterygota</taxon>
        <taxon>Neoptera</taxon>
        <taxon>Endopterygota</taxon>
        <taxon>Diptera</taxon>
        <taxon>Brachycera</taxon>
        <taxon>Muscomorpha</taxon>
        <taxon>Ephydroidea</taxon>
        <taxon>Drosophilidae</taxon>
        <taxon>Drosophila</taxon>
    </lineage>
</organism>
<dbReference type="InParanoid" id="B4LE49"/>
<keyword evidence="3 5" id="KW-1133">Transmembrane helix</keyword>
<dbReference type="SUPFAM" id="SSF48652">
    <property type="entry name" value="Tetraspanin"/>
    <property type="match status" value="1"/>
</dbReference>
<dbReference type="FunCoup" id="B4LE49">
    <property type="interactions" value="14"/>
</dbReference>
<comment type="subcellular location">
    <subcellularLocation>
        <location evidence="1">Membrane</location>
        <topology evidence="1">Multi-pass membrane protein</topology>
    </subcellularLocation>
</comment>
<dbReference type="eggNOG" id="KOG3882">
    <property type="taxonomic scope" value="Eukaryota"/>
</dbReference>
<dbReference type="OrthoDB" id="6239677at2759"/>
<dbReference type="Pfam" id="PF00335">
    <property type="entry name" value="Tetraspanin"/>
    <property type="match status" value="1"/>
</dbReference>
<keyword evidence="7" id="KW-1185">Reference proteome</keyword>